<proteinExistence type="predicted"/>
<feature type="region of interest" description="Disordered" evidence="2">
    <location>
        <begin position="1"/>
        <end position="100"/>
    </location>
</feature>
<dbReference type="CDD" id="cd05829">
    <property type="entry name" value="Sortase_F"/>
    <property type="match status" value="1"/>
</dbReference>
<feature type="compositionally biased region" description="Low complexity" evidence="2">
    <location>
        <begin position="230"/>
        <end position="243"/>
    </location>
</feature>
<evidence type="ECO:0000256" key="1">
    <source>
        <dbReference type="ARBA" id="ARBA00022801"/>
    </source>
</evidence>
<gene>
    <name evidence="3" type="ORF">RNC47_19170</name>
</gene>
<evidence type="ECO:0000256" key="2">
    <source>
        <dbReference type="SAM" id="MobiDB-lite"/>
    </source>
</evidence>
<dbReference type="InterPro" id="IPR042001">
    <property type="entry name" value="Sortase_F"/>
</dbReference>
<dbReference type="RefSeq" id="WP_311600350.1">
    <property type="nucleotide sequence ID" value="NZ_JAVREM010000024.1"/>
</dbReference>
<dbReference type="Pfam" id="PF04203">
    <property type="entry name" value="Sortase"/>
    <property type="match status" value="1"/>
</dbReference>
<dbReference type="NCBIfam" id="NF033748">
    <property type="entry name" value="class_F_sortase"/>
    <property type="match status" value="1"/>
</dbReference>
<protein>
    <submittedName>
        <fullName evidence="3">Class F sortase</fullName>
    </submittedName>
</protein>
<dbReference type="InterPro" id="IPR005754">
    <property type="entry name" value="Sortase"/>
</dbReference>
<evidence type="ECO:0000313" key="3">
    <source>
        <dbReference type="EMBL" id="MDT0320461.1"/>
    </source>
</evidence>
<dbReference type="Proteomes" id="UP001183420">
    <property type="component" value="Unassembled WGS sequence"/>
</dbReference>
<keyword evidence="4" id="KW-1185">Reference proteome</keyword>
<reference evidence="4" key="1">
    <citation type="submission" date="2023-07" db="EMBL/GenBank/DDBJ databases">
        <title>30 novel species of actinomycetes from the DSMZ collection.</title>
        <authorList>
            <person name="Nouioui I."/>
        </authorList>
    </citation>
    <scope>NUCLEOTIDE SEQUENCE [LARGE SCALE GENOMIC DNA]</scope>
    <source>
        <strain evidence="4">DSM 44918</strain>
    </source>
</reference>
<feature type="compositionally biased region" description="Low complexity" evidence="2">
    <location>
        <begin position="63"/>
        <end position="75"/>
    </location>
</feature>
<feature type="compositionally biased region" description="Basic and acidic residues" evidence="2">
    <location>
        <begin position="34"/>
        <end position="59"/>
    </location>
</feature>
<sequence>MRQILRRLRGADRPPRLRVPRAMRKVKPRRTPRTPRDPRKVRSRPEKARTGRGAREAGRPSEAPEVATTGTATTARAEEKAPAGAPAGAAGDAGGGRRRRRRLGSVLNPLRPVRFLGRLVRRPLVACVGVLVRAVRWVVRWYRRVARPVVSAARAVKRLVLARPGDGSRAAAARVSRQQRLALRARRLEVAAAASAVTVGLAGGLLLPGSGEVVSEARASSSIAEGVSRPGAVDAPGAAPDAGSTANLDGSEQPSGVVAPPLPRSTPTRIRIPQLGTDVEVFGALLGTDGGPPSPAEEDAMRAAWYSGGVAPGEQGPAILVGHLDTYTGPAAFAGLGQLQPGELIEIDREDGQTALFEVDSVEQYPKADFPDLRVYGAVDTPQLRLITCGGRWTADGGYDSNIVAYARLIGTIAPPATGQ</sequence>
<accession>A0ABU2LSE0</accession>
<keyword evidence="1" id="KW-0378">Hydrolase</keyword>
<dbReference type="InterPro" id="IPR023365">
    <property type="entry name" value="Sortase_dom-sf"/>
</dbReference>
<name>A0ABU2LSE0_9ACTN</name>
<feature type="compositionally biased region" description="Polar residues" evidence="2">
    <location>
        <begin position="244"/>
        <end position="254"/>
    </location>
</feature>
<organism evidence="3 4">
    <name type="scientific">Streptomyces millisiae</name>
    <dbReference type="NCBI Taxonomy" id="3075542"/>
    <lineage>
        <taxon>Bacteria</taxon>
        <taxon>Bacillati</taxon>
        <taxon>Actinomycetota</taxon>
        <taxon>Actinomycetes</taxon>
        <taxon>Kitasatosporales</taxon>
        <taxon>Streptomycetaceae</taxon>
        <taxon>Streptomyces</taxon>
    </lineage>
</organism>
<comment type="caution">
    <text evidence="3">The sequence shown here is derived from an EMBL/GenBank/DDBJ whole genome shotgun (WGS) entry which is preliminary data.</text>
</comment>
<evidence type="ECO:0000313" key="4">
    <source>
        <dbReference type="Proteomes" id="UP001183420"/>
    </source>
</evidence>
<dbReference type="EMBL" id="JAVREM010000024">
    <property type="protein sequence ID" value="MDT0320461.1"/>
    <property type="molecule type" value="Genomic_DNA"/>
</dbReference>
<dbReference type="SUPFAM" id="SSF63817">
    <property type="entry name" value="Sortase"/>
    <property type="match status" value="1"/>
</dbReference>
<feature type="region of interest" description="Disordered" evidence="2">
    <location>
        <begin position="225"/>
        <end position="269"/>
    </location>
</feature>
<dbReference type="Gene3D" id="2.40.260.10">
    <property type="entry name" value="Sortase"/>
    <property type="match status" value="1"/>
</dbReference>
<feature type="compositionally biased region" description="Basic residues" evidence="2">
    <location>
        <begin position="16"/>
        <end position="33"/>
    </location>
</feature>